<sequence>MLKPSIDELIEKTGNRYALCIVASRRARNLIAEDEEQMMDDLEKPISRAITEIMHDQVDVVVPNPPKDQI</sequence>
<organism evidence="11 12">
    <name type="scientific">Fusibacter paucivorans</name>
    <dbReference type="NCBI Taxonomy" id="76009"/>
    <lineage>
        <taxon>Bacteria</taxon>
        <taxon>Bacillati</taxon>
        <taxon>Bacillota</taxon>
        <taxon>Clostridia</taxon>
        <taxon>Eubacteriales</taxon>
        <taxon>Eubacteriales Family XII. Incertae Sedis</taxon>
        <taxon>Fusibacter</taxon>
    </lineage>
</organism>
<dbReference type="EMBL" id="JAHBCL010000020">
    <property type="protein sequence ID" value="MBS7527427.1"/>
    <property type="molecule type" value="Genomic_DNA"/>
</dbReference>
<name>A0ABS5PR85_9FIRM</name>
<evidence type="ECO:0000256" key="1">
    <source>
        <dbReference type="ARBA" id="ARBA00006711"/>
    </source>
</evidence>
<protein>
    <recommendedName>
        <fullName evidence="3 10">DNA-directed RNA polymerase subunit omega</fullName>
        <shortName evidence="10">RNAP omega subunit</shortName>
        <ecNumber evidence="2 10">2.7.7.6</ecNumber>
    </recommendedName>
    <alternativeName>
        <fullName evidence="10">RNA polymerase omega subunit</fullName>
    </alternativeName>
    <alternativeName>
        <fullName evidence="8 10">Transcriptase subunit omega</fullName>
    </alternativeName>
</protein>
<keyword evidence="7 10" id="KW-0804">Transcription</keyword>
<evidence type="ECO:0000313" key="11">
    <source>
        <dbReference type="EMBL" id="MBS7527427.1"/>
    </source>
</evidence>
<dbReference type="PANTHER" id="PTHR34476:SF1">
    <property type="entry name" value="DNA-DIRECTED RNA POLYMERASE SUBUNIT OMEGA"/>
    <property type="match status" value="1"/>
</dbReference>
<comment type="similarity">
    <text evidence="1 10">Belongs to the RNA polymerase subunit omega family.</text>
</comment>
<dbReference type="HAMAP" id="MF_00366">
    <property type="entry name" value="RNApol_bact_RpoZ"/>
    <property type="match status" value="1"/>
</dbReference>
<evidence type="ECO:0000256" key="8">
    <source>
        <dbReference type="ARBA" id="ARBA00029924"/>
    </source>
</evidence>
<accession>A0ABS5PR85</accession>
<dbReference type="EC" id="2.7.7.6" evidence="2 10"/>
<reference evidence="11 12" key="1">
    <citation type="submission" date="2021-05" db="EMBL/GenBank/DDBJ databases">
        <title>Fusibacter ferrireducens sp. nov., an anaerobic, sulfur- and Fe-reducing bacterium isolated from the mangrove sediment.</title>
        <authorList>
            <person name="Qiu D."/>
        </authorList>
    </citation>
    <scope>NUCLEOTIDE SEQUENCE [LARGE SCALE GENOMIC DNA]</scope>
    <source>
        <strain evidence="11 12">DSM 12116</strain>
    </source>
</reference>
<evidence type="ECO:0000256" key="4">
    <source>
        <dbReference type="ARBA" id="ARBA00022478"/>
    </source>
</evidence>
<comment type="subunit">
    <text evidence="10">The RNAP catalytic core consists of 2 alpha, 1 beta, 1 beta' and 1 omega subunit. When a sigma factor is associated with the core the holoenzyme is formed, which can initiate transcription.</text>
</comment>
<comment type="catalytic activity">
    <reaction evidence="9 10">
        <text>RNA(n) + a ribonucleoside 5'-triphosphate = RNA(n+1) + diphosphate</text>
        <dbReference type="Rhea" id="RHEA:21248"/>
        <dbReference type="Rhea" id="RHEA-COMP:14527"/>
        <dbReference type="Rhea" id="RHEA-COMP:17342"/>
        <dbReference type="ChEBI" id="CHEBI:33019"/>
        <dbReference type="ChEBI" id="CHEBI:61557"/>
        <dbReference type="ChEBI" id="CHEBI:140395"/>
        <dbReference type="EC" id="2.7.7.6"/>
    </reaction>
</comment>
<dbReference type="Pfam" id="PF01192">
    <property type="entry name" value="RNA_pol_Rpb6"/>
    <property type="match status" value="1"/>
</dbReference>
<evidence type="ECO:0000313" key="12">
    <source>
        <dbReference type="Proteomes" id="UP000746471"/>
    </source>
</evidence>
<evidence type="ECO:0000256" key="5">
    <source>
        <dbReference type="ARBA" id="ARBA00022679"/>
    </source>
</evidence>
<dbReference type="GO" id="GO:0000428">
    <property type="term" value="C:DNA-directed RNA polymerase complex"/>
    <property type="evidence" value="ECO:0007669"/>
    <property type="project" value="UniProtKB-KW"/>
</dbReference>
<proteinExistence type="inferred from homology"/>
<dbReference type="InterPro" id="IPR006110">
    <property type="entry name" value="Pol_omega/Rpo6/RPB6"/>
</dbReference>
<dbReference type="RefSeq" id="WP_213237287.1">
    <property type="nucleotide sequence ID" value="NZ_JAHBCL010000020.1"/>
</dbReference>
<evidence type="ECO:0000256" key="3">
    <source>
        <dbReference type="ARBA" id="ARBA00013725"/>
    </source>
</evidence>
<evidence type="ECO:0000256" key="9">
    <source>
        <dbReference type="ARBA" id="ARBA00048552"/>
    </source>
</evidence>
<keyword evidence="4 10" id="KW-0240">DNA-directed RNA polymerase</keyword>
<evidence type="ECO:0000256" key="10">
    <source>
        <dbReference type="HAMAP-Rule" id="MF_00366"/>
    </source>
</evidence>
<keyword evidence="12" id="KW-1185">Reference proteome</keyword>
<dbReference type="PANTHER" id="PTHR34476">
    <property type="entry name" value="DNA-DIRECTED RNA POLYMERASE SUBUNIT OMEGA"/>
    <property type="match status" value="1"/>
</dbReference>
<evidence type="ECO:0000256" key="6">
    <source>
        <dbReference type="ARBA" id="ARBA00022695"/>
    </source>
</evidence>
<keyword evidence="6 10" id="KW-0548">Nucleotidyltransferase</keyword>
<keyword evidence="5 10" id="KW-0808">Transferase</keyword>
<dbReference type="GO" id="GO:0003899">
    <property type="term" value="F:DNA-directed RNA polymerase activity"/>
    <property type="evidence" value="ECO:0007669"/>
    <property type="project" value="UniProtKB-EC"/>
</dbReference>
<dbReference type="SUPFAM" id="SSF63562">
    <property type="entry name" value="RPB6/omega subunit-like"/>
    <property type="match status" value="1"/>
</dbReference>
<dbReference type="InterPro" id="IPR036161">
    <property type="entry name" value="RPB6/omega-like_sf"/>
</dbReference>
<evidence type="ECO:0000256" key="7">
    <source>
        <dbReference type="ARBA" id="ARBA00023163"/>
    </source>
</evidence>
<dbReference type="InterPro" id="IPR003716">
    <property type="entry name" value="DNA-dir_RNA_pol_omega"/>
</dbReference>
<comment type="function">
    <text evidence="10">Promotes RNA polymerase assembly. Latches the N- and C-terminal regions of the beta' subunit thereby facilitating its interaction with the beta and alpha subunits.</text>
</comment>
<gene>
    <name evidence="10 11" type="primary">rpoZ</name>
    <name evidence="11" type="ORF">KHM83_12150</name>
</gene>
<dbReference type="Proteomes" id="UP000746471">
    <property type="component" value="Unassembled WGS sequence"/>
</dbReference>
<dbReference type="SMART" id="SM01409">
    <property type="entry name" value="RNA_pol_Rpb6"/>
    <property type="match status" value="1"/>
</dbReference>
<evidence type="ECO:0000256" key="2">
    <source>
        <dbReference type="ARBA" id="ARBA00012418"/>
    </source>
</evidence>
<dbReference type="NCBIfam" id="TIGR00690">
    <property type="entry name" value="rpoZ"/>
    <property type="match status" value="1"/>
</dbReference>
<comment type="caution">
    <text evidence="11">The sequence shown here is derived from an EMBL/GenBank/DDBJ whole genome shotgun (WGS) entry which is preliminary data.</text>
</comment>
<dbReference type="Gene3D" id="3.90.940.10">
    <property type="match status" value="1"/>
</dbReference>